<accession>V9DZX9</accession>
<reference evidence="1 2" key="1">
    <citation type="submission" date="2013-11" db="EMBL/GenBank/DDBJ databases">
        <title>The Genome Sequence of Phytophthora parasitica P1569.</title>
        <authorList>
            <consortium name="The Broad Institute Genomics Platform"/>
            <person name="Russ C."/>
            <person name="Tyler B."/>
            <person name="Panabieres F."/>
            <person name="Shan W."/>
            <person name="Tripathy S."/>
            <person name="Grunwald N."/>
            <person name="Machado M."/>
            <person name="Johnson C.S."/>
            <person name="Arredondo F."/>
            <person name="Hong C."/>
            <person name="Coffey M."/>
            <person name="Young S.K."/>
            <person name="Zeng Q."/>
            <person name="Gargeya S."/>
            <person name="Fitzgerald M."/>
            <person name="Abouelleil A."/>
            <person name="Alvarado L."/>
            <person name="Chapman S.B."/>
            <person name="Gainer-Dewar J."/>
            <person name="Goldberg J."/>
            <person name="Griggs A."/>
            <person name="Gujja S."/>
            <person name="Hansen M."/>
            <person name="Howarth C."/>
            <person name="Imamovic A."/>
            <person name="Ireland A."/>
            <person name="Larimer J."/>
            <person name="McCowan C."/>
            <person name="Murphy C."/>
            <person name="Pearson M."/>
            <person name="Poon T.W."/>
            <person name="Priest M."/>
            <person name="Roberts A."/>
            <person name="Saif S."/>
            <person name="Shea T."/>
            <person name="Sykes S."/>
            <person name="Wortman J."/>
            <person name="Nusbaum C."/>
            <person name="Birren B."/>
        </authorList>
    </citation>
    <scope>NUCLEOTIDE SEQUENCE [LARGE SCALE GENOMIC DNA]</scope>
    <source>
        <strain evidence="1 2">P1569</strain>
    </source>
</reference>
<dbReference type="EMBL" id="ANIZ01003656">
    <property type="protein sequence ID" value="ETI32384.1"/>
    <property type="molecule type" value="Genomic_DNA"/>
</dbReference>
<organism evidence="1 2">
    <name type="scientific">Phytophthora nicotianae P1569</name>
    <dbReference type="NCBI Taxonomy" id="1317065"/>
    <lineage>
        <taxon>Eukaryota</taxon>
        <taxon>Sar</taxon>
        <taxon>Stramenopiles</taxon>
        <taxon>Oomycota</taxon>
        <taxon>Peronosporomycetes</taxon>
        <taxon>Peronosporales</taxon>
        <taxon>Peronosporaceae</taxon>
        <taxon>Phytophthora</taxon>
    </lineage>
</organism>
<protein>
    <submittedName>
        <fullName evidence="1">Uncharacterized protein</fullName>
    </submittedName>
</protein>
<comment type="caution">
    <text evidence="1">The sequence shown here is derived from an EMBL/GenBank/DDBJ whole genome shotgun (WGS) entry which is preliminary data.</text>
</comment>
<feature type="non-terminal residue" evidence="1">
    <location>
        <position position="31"/>
    </location>
</feature>
<evidence type="ECO:0000313" key="1">
    <source>
        <dbReference type="EMBL" id="ETI32384.1"/>
    </source>
</evidence>
<proteinExistence type="predicted"/>
<dbReference type="Proteomes" id="UP000018721">
    <property type="component" value="Unassembled WGS sequence"/>
</dbReference>
<name>V9DZX9_PHYNI</name>
<gene>
    <name evidence="1" type="ORF">F443_20802</name>
</gene>
<evidence type="ECO:0000313" key="2">
    <source>
        <dbReference type="Proteomes" id="UP000018721"/>
    </source>
</evidence>
<sequence length="31" mass="3633">MSFANIQDILIFEALDFFRLKSVHPSVRIPK</sequence>
<keyword evidence="2" id="KW-1185">Reference proteome</keyword>
<dbReference type="AlphaFoldDB" id="V9DZX9"/>
<dbReference type="HOGENOM" id="CLU_3401484_0_0_1"/>